<dbReference type="AlphaFoldDB" id="A0A4U9HEB9"/>
<dbReference type="InterPro" id="IPR010351">
    <property type="entry name" value="DUF943"/>
</dbReference>
<name>A0A4U9HEB9_SERRU</name>
<proteinExistence type="predicted"/>
<organism evidence="2 3">
    <name type="scientific">Serratia rubidaea</name>
    <name type="common">Serratia marinorubra</name>
    <dbReference type="NCBI Taxonomy" id="61652"/>
    <lineage>
        <taxon>Bacteria</taxon>
        <taxon>Pseudomonadati</taxon>
        <taxon>Pseudomonadota</taxon>
        <taxon>Gammaproteobacteria</taxon>
        <taxon>Enterobacterales</taxon>
        <taxon>Yersiniaceae</taxon>
        <taxon>Serratia</taxon>
    </lineage>
</organism>
<sequence>MEDLGKEIMSIRSLCVRGKRVLLLSACVSIAYISWLFLRPVEIVAVHQRNNFSAVLVKNFPLTDQGKISWWMKNKDMLKMRYGIPKPASYGSFTITFWLFGDGYKEEGKYDRLCFDDMDTKFNCIEKDAVFSVNNDSRNRIHFTIYDGDGYLQQ</sequence>
<evidence type="ECO:0000313" key="2">
    <source>
        <dbReference type="EMBL" id="VTP61266.1"/>
    </source>
</evidence>
<keyword evidence="1" id="KW-0472">Membrane</keyword>
<dbReference type="Proteomes" id="UP000307968">
    <property type="component" value="Chromosome"/>
</dbReference>
<keyword evidence="1" id="KW-1133">Transmembrane helix</keyword>
<keyword evidence="1" id="KW-0812">Transmembrane</keyword>
<protein>
    <submittedName>
        <fullName evidence="2">Enterobacterial putative membrane protein (DUF943)</fullName>
    </submittedName>
</protein>
<dbReference type="Pfam" id="PF06092">
    <property type="entry name" value="DUF943"/>
    <property type="match status" value="1"/>
</dbReference>
<dbReference type="EMBL" id="LR590463">
    <property type="protein sequence ID" value="VTP61266.1"/>
    <property type="molecule type" value="Genomic_DNA"/>
</dbReference>
<reference evidence="2 3" key="1">
    <citation type="submission" date="2019-05" db="EMBL/GenBank/DDBJ databases">
        <authorList>
            <consortium name="Pathogen Informatics"/>
        </authorList>
    </citation>
    <scope>NUCLEOTIDE SEQUENCE [LARGE SCALE GENOMIC DNA]</scope>
    <source>
        <strain evidence="2 3">NCTC12971</strain>
    </source>
</reference>
<evidence type="ECO:0000256" key="1">
    <source>
        <dbReference type="SAM" id="Phobius"/>
    </source>
</evidence>
<feature type="transmembrane region" description="Helical" evidence="1">
    <location>
        <begin position="21"/>
        <end position="38"/>
    </location>
</feature>
<evidence type="ECO:0000313" key="3">
    <source>
        <dbReference type="Proteomes" id="UP000307968"/>
    </source>
</evidence>
<accession>A0A4U9HEB9</accession>
<gene>
    <name evidence="2" type="ORF">NCTC12971_01775</name>
</gene>